<organism evidence="1 2">
    <name type="scientific">Escherichia phage phiSUSP1</name>
    <dbReference type="NCBI Taxonomy" id="1718606"/>
    <lineage>
        <taxon>Viruses</taxon>
        <taxon>Duplodnaviria</taxon>
        <taxon>Heunggongvirae</taxon>
        <taxon>Uroviricota</taxon>
        <taxon>Caudoviricetes</taxon>
        <taxon>Andersonviridae</taxon>
        <taxon>Ounavirinae</taxon>
        <taxon>Mooglevirus</taxon>
        <taxon>Mooglevirus susp1</taxon>
        <taxon>Suspvirus SUSP1</taxon>
    </lineage>
</organism>
<protein>
    <submittedName>
        <fullName evidence="1">Uncharacterized protein</fullName>
    </submittedName>
</protein>
<reference evidence="1 2" key="1">
    <citation type="journal article" date="2017" name="MBio">
        <title>Novel 'Superspreader' Bacteriophages Promote Horizontal Gene Transfer by Transformation.</title>
        <authorList>
            <person name="Keen E.C."/>
            <person name="Bliskovsky V.V."/>
            <person name="Malagon F."/>
            <person name="Baker J.D."/>
            <person name="Prince J.S."/>
            <person name="Klaus J.S."/>
            <person name="Adhya S.L."/>
        </authorList>
    </citation>
    <scope>NUCLEOTIDE SEQUENCE [LARGE SCALE GENOMIC DNA]</scope>
</reference>
<sequence length="85" mass="9908">MKAIITRCKKTRKALSGAIFVGRQEVIPFGAKIYEGSVLAHSHFKNDNLKHYVYGIYRSETLEEYKQRQYQAYKDVFFQEVISNG</sequence>
<evidence type="ECO:0000313" key="2">
    <source>
        <dbReference type="Proteomes" id="UP000202424"/>
    </source>
</evidence>
<dbReference type="EMBL" id="KT454805">
    <property type="protein sequence ID" value="ALH46983.1"/>
    <property type="molecule type" value="Genomic_DNA"/>
</dbReference>
<dbReference type="GeneID" id="26626533"/>
<name>A0A0N9SL84_9CAUD</name>
<dbReference type="KEGG" id="vg:26626533"/>
<keyword evidence="2" id="KW-1185">Reference proteome</keyword>
<dbReference type="OrthoDB" id="21025at10239"/>
<dbReference type="RefSeq" id="YP_009199343.1">
    <property type="nucleotide sequence ID" value="NC_028808.2"/>
</dbReference>
<accession>A0A0N9SL84</accession>
<dbReference type="Proteomes" id="UP000202424">
    <property type="component" value="Segment"/>
</dbReference>
<proteinExistence type="predicted"/>
<evidence type="ECO:0000313" key="1">
    <source>
        <dbReference type="EMBL" id="ALH46983.1"/>
    </source>
</evidence>